<feature type="transmembrane region" description="Helical" evidence="1">
    <location>
        <begin position="42"/>
        <end position="63"/>
    </location>
</feature>
<protein>
    <submittedName>
        <fullName evidence="2">Uncharacterized protein</fullName>
    </submittedName>
</protein>
<keyword evidence="1" id="KW-0812">Transmembrane</keyword>
<gene>
    <name evidence="2" type="ORF">ACAT0790_LOCUS57482</name>
</gene>
<evidence type="ECO:0000256" key="1">
    <source>
        <dbReference type="SAM" id="Phobius"/>
    </source>
</evidence>
<reference evidence="2" key="1">
    <citation type="submission" date="2021-01" db="EMBL/GenBank/DDBJ databases">
        <authorList>
            <person name="Corre E."/>
            <person name="Pelletier E."/>
            <person name="Niang G."/>
            <person name="Scheremetjew M."/>
            <person name="Finn R."/>
            <person name="Kale V."/>
            <person name="Holt S."/>
            <person name="Cochrane G."/>
            <person name="Meng A."/>
            <person name="Brown T."/>
            <person name="Cohen L."/>
        </authorList>
    </citation>
    <scope>NUCLEOTIDE SEQUENCE</scope>
    <source>
        <strain evidence="2">OF101</strain>
    </source>
</reference>
<organism evidence="2">
    <name type="scientific">Alexandrium catenella</name>
    <name type="common">Red tide dinoflagellate</name>
    <name type="synonym">Gonyaulax catenella</name>
    <dbReference type="NCBI Taxonomy" id="2925"/>
    <lineage>
        <taxon>Eukaryota</taxon>
        <taxon>Sar</taxon>
        <taxon>Alveolata</taxon>
        <taxon>Dinophyceae</taxon>
        <taxon>Gonyaulacales</taxon>
        <taxon>Pyrocystaceae</taxon>
        <taxon>Alexandrium</taxon>
    </lineage>
</organism>
<name>A0A7S1S0G6_ALECA</name>
<accession>A0A7S1S0G6</accession>
<keyword evidence="1" id="KW-1133">Transmembrane helix</keyword>
<proteinExistence type="predicted"/>
<sequence length="105" mass="12117">MYWHEDKLQGFLPDYPGTPMFKNGKMTSNPTGNLKTFSSNELAFLSMLFLAIGLYGNIQFLFIDPQWARVDMGENFNVSYIVESLFLPISFFMHIACYIQKQNGK</sequence>
<dbReference type="EMBL" id="HBGE01096591">
    <property type="protein sequence ID" value="CAD9180710.1"/>
    <property type="molecule type" value="Transcribed_RNA"/>
</dbReference>
<keyword evidence="1" id="KW-0472">Membrane</keyword>
<evidence type="ECO:0000313" key="2">
    <source>
        <dbReference type="EMBL" id="CAD9180710.1"/>
    </source>
</evidence>
<feature type="transmembrane region" description="Helical" evidence="1">
    <location>
        <begin position="78"/>
        <end position="99"/>
    </location>
</feature>
<dbReference type="AlphaFoldDB" id="A0A7S1S0G6"/>